<dbReference type="Proteomes" id="UP000028984">
    <property type="component" value="Unassembled WGS sequence"/>
</dbReference>
<comment type="subcellular location">
    <subcellularLocation>
        <location evidence="1">Cell membrane</location>
        <topology evidence="1">Multi-pass membrane protein</topology>
    </subcellularLocation>
</comment>
<dbReference type="PANTHER" id="PTHR23528">
    <property type="match status" value="1"/>
</dbReference>
<dbReference type="GO" id="GO:0005886">
    <property type="term" value="C:plasma membrane"/>
    <property type="evidence" value="ECO:0007669"/>
    <property type="project" value="UniProtKB-SubCell"/>
</dbReference>
<dbReference type="Gene3D" id="1.20.1250.20">
    <property type="entry name" value="MFS general substrate transporter like domains"/>
    <property type="match status" value="2"/>
</dbReference>
<dbReference type="InterPro" id="IPR011701">
    <property type="entry name" value="MFS"/>
</dbReference>
<dbReference type="PANTHER" id="PTHR23528:SF1">
    <property type="entry name" value="MAJOR FACILITATOR SUPERFAMILY (MFS) PROFILE DOMAIN-CONTAINING PROTEIN"/>
    <property type="match status" value="1"/>
</dbReference>
<comment type="similarity">
    <text evidence="2">Belongs to the major facilitator superfamily. TCR/Tet family.</text>
</comment>
<dbReference type="PRINTS" id="PR01035">
    <property type="entry name" value="TCRTETA"/>
</dbReference>
<dbReference type="InterPro" id="IPR020846">
    <property type="entry name" value="MFS_dom"/>
</dbReference>
<evidence type="ECO:0000259" key="7">
    <source>
        <dbReference type="PROSITE" id="PS50850"/>
    </source>
</evidence>
<feature type="transmembrane region" description="Helical" evidence="6">
    <location>
        <begin position="117"/>
        <end position="137"/>
    </location>
</feature>
<gene>
    <name evidence="8" type="ORF">BREU_1320</name>
</gene>
<evidence type="ECO:0000256" key="2">
    <source>
        <dbReference type="ARBA" id="ARBA00007520"/>
    </source>
</evidence>
<dbReference type="OrthoDB" id="7584869at2"/>
<protein>
    <submittedName>
        <fullName evidence="8">MFS transporter, probably 3-Hydroxyphenyl propionate porter</fullName>
    </submittedName>
</protein>
<feature type="transmembrane region" description="Helical" evidence="6">
    <location>
        <begin position="267"/>
        <end position="288"/>
    </location>
</feature>
<evidence type="ECO:0000256" key="1">
    <source>
        <dbReference type="ARBA" id="ARBA00004651"/>
    </source>
</evidence>
<dbReference type="EMBL" id="JGZK01000017">
    <property type="protein sequence ID" value="KFI84542.1"/>
    <property type="molecule type" value="Genomic_DNA"/>
</dbReference>
<dbReference type="GO" id="GO:0022857">
    <property type="term" value="F:transmembrane transporter activity"/>
    <property type="evidence" value="ECO:0007669"/>
    <property type="project" value="InterPro"/>
</dbReference>
<name>A0A087CMP2_9BIFI</name>
<dbReference type="PROSITE" id="PS50850">
    <property type="entry name" value="MFS"/>
    <property type="match status" value="1"/>
</dbReference>
<dbReference type="PROSITE" id="PS00216">
    <property type="entry name" value="SUGAR_TRANSPORT_1"/>
    <property type="match status" value="1"/>
</dbReference>
<dbReference type="Pfam" id="PF07690">
    <property type="entry name" value="MFS_1"/>
    <property type="match status" value="1"/>
</dbReference>
<feature type="transmembrane region" description="Helical" evidence="6">
    <location>
        <begin position="392"/>
        <end position="411"/>
    </location>
</feature>
<dbReference type="eggNOG" id="COG2211">
    <property type="taxonomic scope" value="Bacteria"/>
</dbReference>
<dbReference type="InterPro" id="IPR036259">
    <property type="entry name" value="MFS_trans_sf"/>
</dbReference>
<feature type="transmembrane region" description="Helical" evidence="6">
    <location>
        <begin position="143"/>
        <end position="165"/>
    </location>
</feature>
<evidence type="ECO:0000256" key="5">
    <source>
        <dbReference type="ARBA" id="ARBA00023136"/>
    </source>
</evidence>
<dbReference type="STRING" id="1437610.BREU_1320"/>
<organism evidence="8 9">
    <name type="scientific">Bifidobacterium reuteri DSM 23975</name>
    <dbReference type="NCBI Taxonomy" id="1437610"/>
    <lineage>
        <taxon>Bacteria</taxon>
        <taxon>Bacillati</taxon>
        <taxon>Actinomycetota</taxon>
        <taxon>Actinomycetes</taxon>
        <taxon>Bifidobacteriales</taxon>
        <taxon>Bifidobacteriaceae</taxon>
        <taxon>Bifidobacterium</taxon>
    </lineage>
</organism>
<keyword evidence="9" id="KW-1185">Reference proteome</keyword>
<sequence>MSDAMTASAEERFAAYNANIAAAGKDPSLSPETGRQMDKAMLFRFGAGFLVFGLLWMSGLAIVSAVLLTKHLQNIFGPDVEGLTGVINACTAVASLVSNLLFGTLSDRSRSKWGRRTPFIVLGAVLGGVTLFLTGMVSNAVAITIIYCLCMFGLNAMIAPLVAMISDRIPMNVRGTMSAFFGAGQTCGAPIGTLIGSAFILNPFPGFILAGVLMFLGGIVAVLIVPKESSADFLPKDEGKVTDVLRSFIPPKFSTAHDFYKAFAGRLCMLLSYQMITVYQLLIFQKYIGLDDTAAGAAMATMSVITMVVSLGGSVVAGPISDVIGRRKLPVIAASVLFAIGMAMPWIMPTTMGMFLYAGIAGLGYGVYSSVDQALNVDVLPNKEEAGKDLGVLNLATTLGQMLGPVLMSVITVTLGYAAAFPISIVFALLGCVFIMMIKGVK</sequence>
<evidence type="ECO:0000256" key="6">
    <source>
        <dbReference type="SAM" id="Phobius"/>
    </source>
</evidence>
<feature type="transmembrane region" description="Helical" evidence="6">
    <location>
        <begin position="45"/>
        <end position="66"/>
    </location>
</feature>
<evidence type="ECO:0000256" key="3">
    <source>
        <dbReference type="ARBA" id="ARBA00022692"/>
    </source>
</evidence>
<dbReference type="InterPro" id="IPR005829">
    <property type="entry name" value="Sugar_transporter_CS"/>
</dbReference>
<dbReference type="AlphaFoldDB" id="A0A087CMP2"/>
<evidence type="ECO:0000313" key="9">
    <source>
        <dbReference type="Proteomes" id="UP000028984"/>
    </source>
</evidence>
<feature type="transmembrane region" description="Helical" evidence="6">
    <location>
        <begin position="329"/>
        <end position="348"/>
    </location>
</feature>
<feature type="transmembrane region" description="Helical" evidence="6">
    <location>
        <begin position="354"/>
        <end position="371"/>
    </location>
</feature>
<dbReference type="RefSeq" id="WP_044089742.1">
    <property type="nucleotide sequence ID" value="NZ_JDUW01000013.1"/>
</dbReference>
<evidence type="ECO:0000313" key="8">
    <source>
        <dbReference type="EMBL" id="KFI84542.1"/>
    </source>
</evidence>
<dbReference type="InterPro" id="IPR001958">
    <property type="entry name" value="Tet-R_TetA/multi-R_MdtG-like"/>
</dbReference>
<evidence type="ECO:0000256" key="4">
    <source>
        <dbReference type="ARBA" id="ARBA00022989"/>
    </source>
</evidence>
<keyword evidence="4 6" id="KW-1133">Transmembrane helix</keyword>
<keyword evidence="5 6" id="KW-0472">Membrane</keyword>
<feature type="transmembrane region" description="Helical" evidence="6">
    <location>
        <begin position="294"/>
        <end position="317"/>
    </location>
</feature>
<feature type="transmembrane region" description="Helical" evidence="6">
    <location>
        <begin position="417"/>
        <end position="438"/>
    </location>
</feature>
<feature type="transmembrane region" description="Helical" evidence="6">
    <location>
        <begin position="86"/>
        <end position="105"/>
    </location>
</feature>
<proteinExistence type="inferred from homology"/>
<feature type="transmembrane region" description="Helical" evidence="6">
    <location>
        <begin position="177"/>
        <end position="201"/>
    </location>
</feature>
<reference evidence="8 9" key="1">
    <citation type="submission" date="2014-03" db="EMBL/GenBank/DDBJ databases">
        <title>Genomics of Bifidobacteria.</title>
        <authorList>
            <person name="Ventura M."/>
            <person name="Milani C."/>
            <person name="Lugli G.A."/>
        </authorList>
    </citation>
    <scope>NUCLEOTIDE SEQUENCE [LARGE SCALE GENOMIC DNA]</scope>
    <source>
        <strain evidence="8 9">DSM 23975</strain>
    </source>
</reference>
<dbReference type="SUPFAM" id="SSF103473">
    <property type="entry name" value="MFS general substrate transporter"/>
    <property type="match status" value="1"/>
</dbReference>
<keyword evidence="3 6" id="KW-0812">Transmembrane</keyword>
<feature type="transmembrane region" description="Helical" evidence="6">
    <location>
        <begin position="207"/>
        <end position="226"/>
    </location>
</feature>
<accession>A0A087CMP2</accession>
<comment type="caution">
    <text evidence="8">The sequence shown here is derived from an EMBL/GenBank/DDBJ whole genome shotgun (WGS) entry which is preliminary data.</text>
</comment>
<feature type="domain" description="Major facilitator superfamily (MFS) profile" evidence="7">
    <location>
        <begin position="41"/>
        <end position="442"/>
    </location>
</feature>